<proteinExistence type="predicted"/>
<protein>
    <submittedName>
        <fullName evidence="1">Uncharacterized protein</fullName>
    </submittedName>
</protein>
<reference evidence="1" key="1">
    <citation type="submission" date="2020-02" db="EMBL/GenBank/DDBJ databases">
        <authorList>
            <person name="Meier V. D."/>
        </authorList>
    </citation>
    <scope>NUCLEOTIDE SEQUENCE</scope>
    <source>
        <strain evidence="1">AVDCRST_MAG77</strain>
    </source>
</reference>
<sequence>MSRTAATARESPRRDVVARVFRLVAVTNRHLCLLRQCTVLLVRSEHRRGDASIVALERVEQPVSCFTVV</sequence>
<evidence type="ECO:0000313" key="1">
    <source>
        <dbReference type="EMBL" id="CAA9245396.1"/>
    </source>
</evidence>
<name>A0A6J4I8G0_9CHLR</name>
<gene>
    <name evidence="1" type="ORF">AVDCRST_MAG77-1751</name>
</gene>
<dbReference type="EMBL" id="CADCTC010000114">
    <property type="protein sequence ID" value="CAA9245396.1"/>
    <property type="molecule type" value="Genomic_DNA"/>
</dbReference>
<dbReference type="AlphaFoldDB" id="A0A6J4I8G0"/>
<accession>A0A6J4I8G0</accession>
<organism evidence="1">
    <name type="scientific">uncultured Chloroflexota bacterium</name>
    <dbReference type="NCBI Taxonomy" id="166587"/>
    <lineage>
        <taxon>Bacteria</taxon>
        <taxon>Bacillati</taxon>
        <taxon>Chloroflexota</taxon>
        <taxon>environmental samples</taxon>
    </lineage>
</organism>